<comment type="caution">
    <text evidence="2">The sequence shown here is derived from an EMBL/GenBank/DDBJ whole genome shotgun (WGS) entry which is preliminary data.</text>
</comment>
<feature type="region of interest" description="Disordered" evidence="1">
    <location>
        <begin position="1"/>
        <end position="26"/>
    </location>
</feature>
<protein>
    <submittedName>
        <fullName evidence="2">Uncharacterized protein</fullName>
    </submittedName>
</protein>
<accession>A0AAV0QRW1</accession>
<dbReference type="EMBL" id="CAMGYJ010000010">
    <property type="protein sequence ID" value="CAI0546868.1"/>
    <property type="molecule type" value="Genomic_DNA"/>
</dbReference>
<dbReference type="Proteomes" id="UP001154282">
    <property type="component" value="Unassembled WGS sequence"/>
</dbReference>
<evidence type="ECO:0000313" key="3">
    <source>
        <dbReference type="Proteomes" id="UP001154282"/>
    </source>
</evidence>
<proteinExistence type="predicted"/>
<feature type="non-terminal residue" evidence="2">
    <location>
        <position position="1"/>
    </location>
</feature>
<evidence type="ECO:0000313" key="2">
    <source>
        <dbReference type="EMBL" id="CAI0546868.1"/>
    </source>
</evidence>
<evidence type="ECO:0000256" key="1">
    <source>
        <dbReference type="SAM" id="MobiDB-lite"/>
    </source>
</evidence>
<name>A0AAV0QRW1_9ROSI</name>
<keyword evidence="3" id="KW-1185">Reference proteome</keyword>
<gene>
    <name evidence="2" type="ORF">LITE_LOCUS44134</name>
</gene>
<organism evidence="2 3">
    <name type="scientific">Linum tenue</name>
    <dbReference type="NCBI Taxonomy" id="586396"/>
    <lineage>
        <taxon>Eukaryota</taxon>
        <taxon>Viridiplantae</taxon>
        <taxon>Streptophyta</taxon>
        <taxon>Embryophyta</taxon>
        <taxon>Tracheophyta</taxon>
        <taxon>Spermatophyta</taxon>
        <taxon>Magnoliopsida</taxon>
        <taxon>eudicotyledons</taxon>
        <taxon>Gunneridae</taxon>
        <taxon>Pentapetalae</taxon>
        <taxon>rosids</taxon>
        <taxon>fabids</taxon>
        <taxon>Malpighiales</taxon>
        <taxon>Linaceae</taxon>
        <taxon>Linum</taxon>
    </lineage>
</organism>
<dbReference type="AlphaFoldDB" id="A0AAV0QRW1"/>
<reference evidence="2" key="1">
    <citation type="submission" date="2022-08" db="EMBL/GenBank/DDBJ databases">
        <authorList>
            <person name="Gutierrez-Valencia J."/>
        </authorList>
    </citation>
    <scope>NUCLEOTIDE SEQUENCE</scope>
</reference>
<sequence length="65" mass="6433">DHEGGGGDGETDGELPVGNREREGLRGEVPEVVSDEGCIHALGDSPAAAAVPGKGAGLGADVRLR</sequence>